<name>A0A1X1RFS1_MYCFA</name>
<organism evidence="1 2">
    <name type="scientific">Mycolicibacterium fallax</name>
    <name type="common">Mycobacterium fallax</name>
    <dbReference type="NCBI Taxonomy" id="1793"/>
    <lineage>
        <taxon>Bacteria</taxon>
        <taxon>Bacillati</taxon>
        <taxon>Actinomycetota</taxon>
        <taxon>Actinomycetes</taxon>
        <taxon>Mycobacteriales</taxon>
        <taxon>Mycobacteriaceae</taxon>
        <taxon>Mycolicibacterium</taxon>
    </lineage>
</organism>
<dbReference type="AlphaFoldDB" id="A0A1X1RFS1"/>
<dbReference type="Proteomes" id="UP000193484">
    <property type="component" value="Unassembled WGS sequence"/>
</dbReference>
<accession>A0A1X1RFS1</accession>
<dbReference type="RefSeq" id="WP_085094743.1">
    <property type="nucleotide sequence ID" value="NZ_AP022603.1"/>
</dbReference>
<protein>
    <submittedName>
        <fullName evidence="1">Uncharacterized protein</fullName>
    </submittedName>
</protein>
<dbReference type="OrthoDB" id="3812886at2"/>
<comment type="caution">
    <text evidence="1">The sequence shown here is derived from an EMBL/GenBank/DDBJ whole genome shotgun (WGS) entry which is preliminary data.</text>
</comment>
<sequence length="241" mass="26578">MGSVSQLGADGRRPRGCGWEPRVHSRVVPAQRLTPMRASFSYAWPVGADMFEVLCVPEGDGVRYLSTDDVAGLSEARLDRLRRAGRRNTAAAPILSVERRNRRAGEFLLLRGEAPFIGSKILDPATMTDGHLAELDPASAPLRPDDWLLVGAPAATVLLVHRPTDVRTLVGAIDAMARECRRQRDRNAGPISTDLYLWRGGRLHRITKIDPDTDSPTVSDPEMLQTVLSRLRQTPDDEATR</sequence>
<keyword evidence="2" id="KW-1185">Reference proteome</keyword>
<evidence type="ECO:0000313" key="1">
    <source>
        <dbReference type="EMBL" id="ORV04771.1"/>
    </source>
</evidence>
<gene>
    <name evidence="1" type="ORF">AWC04_07605</name>
</gene>
<evidence type="ECO:0000313" key="2">
    <source>
        <dbReference type="Proteomes" id="UP000193484"/>
    </source>
</evidence>
<proteinExistence type="predicted"/>
<reference evidence="1 2" key="1">
    <citation type="submission" date="2016-01" db="EMBL/GenBank/DDBJ databases">
        <title>The new phylogeny of the genus Mycobacterium.</title>
        <authorList>
            <person name="Tarcisio F."/>
            <person name="Conor M."/>
            <person name="Antonella G."/>
            <person name="Elisabetta G."/>
            <person name="Giulia F.S."/>
            <person name="Sara T."/>
            <person name="Anna F."/>
            <person name="Clotilde B."/>
            <person name="Roberto B."/>
            <person name="Veronica D.S."/>
            <person name="Fabio R."/>
            <person name="Monica P."/>
            <person name="Olivier J."/>
            <person name="Enrico T."/>
            <person name="Nicola S."/>
        </authorList>
    </citation>
    <scope>NUCLEOTIDE SEQUENCE [LARGE SCALE GENOMIC DNA]</scope>
    <source>
        <strain evidence="1 2">DSM 44179</strain>
    </source>
</reference>
<dbReference type="EMBL" id="LQOJ01000029">
    <property type="protein sequence ID" value="ORV04771.1"/>
    <property type="molecule type" value="Genomic_DNA"/>
</dbReference>